<dbReference type="EMBL" id="BAABCB010000007">
    <property type="protein sequence ID" value="GAA4241871.1"/>
    <property type="molecule type" value="Genomic_DNA"/>
</dbReference>
<protein>
    <recommendedName>
        <fullName evidence="3">Secretion system C-terminal sorting domain-containing protein</fullName>
    </recommendedName>
</protein>
<accession>A0ABP8CPU8</accession>
<evidence type="ECO:0000256" key="2">
    <source>
        <dbReference type="SAM" id="SignalP"/>
    </source>
</evidence>
<gene>
    <name evidence="4" type="ORF">GCM10022292_10000</name>
</gene>
<feature type="chain" id="PRO_5046571095" description="Secretion system C-terminal sorting domain-containing protein" evidence="2">
    <location>
        <begin position="21"/>
        <end position="316"/>
    </location>
</feature>
<organism evidence="4 5">
    <name type="scientific">Winogradskyella damuponensis</name>
    <dbReference type="NCBI Taxonomy" id="943939"/>
    <lineage>
        <taxon>Bacteria</taxon>
        <taxon>Pseudomonadati</taxon>
        <taxon>Bacteroidota</taxon>
        <taxon>Flavobacteriia</taxon>
        <taxon>Flavobacteriales</taxon>
        <taxon>Flavobacteriaceae</taxon>
        <taxon>Winogradskyella</taxon>
    </lineage>
</organism>
<evidence type="ECO:0000313" key="5">
    <source>
        <dbReference type="Proteomes" id="UP001501682"/>
    </source>
</evidence>
<dbReference type="NCBIfam" id="TIGR04183">
    <property type="entry name" value="Por_Secre_tail"/>
    <property type="match status" value="1"/>
</dbReference>
<evidence type="ECO:0000256" key="1">
    <source>
        <dbReference type="ARBA" id="ARBA00022729"/>
    </source>
</evidence>
<name>A0ABP8CPU8_9FLAO</name>
<dbReference type="InterPro" id="IPR026444">
    <property type="entry name" value="Secre_tail"/>
</dbReference>
<dbReference type="Gene3D" id="2.60.120.260">
    <property type="entry name" value="Galactose-binding domain-like"/>
    <property type="match status" value="1"/>
</dbReference>
<reference evidence="5" key="1">
    <citation type="journal article" date="2019" name="Int. J. Syst. Evol. Microbiol.">
        <title>The Global Catalogue of Microorganisms (GCM) 10K type strain sequencing project: providing services to taxonomists for standard genome sequencing and annotation.</title>
        <authorList>
            <consortium name="The Broad Institute Genomics Platform"/>
            <consortium name="The Broad Institute Genome Sequencing Center for Infectious Disease"/>
            <person name="Wu L."/>
            <person name="Ma J."/>
        </authorList>
    </citation>
    <scope>NUCLEOTIDE SEQUENCE [LARGE SCALE GENOMIC DNA]</scope>
    <source>
        <strain evidence="5">JCM 17633</strain>
    </source>
</reference>
<evidence type="ECO:0000313" key="4">
    <source>
        <dbReference type="EMBL" id="GAA4241871.1"/>
    </source>
</evidence>
<feature type="domain" description="Secretion system C-terminal sorting" evidence="3">
    <location>
        <begin position="246"/>
        <end position="315"/>
    </location>
</feature>
<proteinExistence type="predicted"/>
<dbReference type="Pfam" id="PF18962">
    <property type="entry name" value="Por_Secre_tail"/>
    <property type="match status" value="1"/>
</dbReference>
<keyword evidence="5" id="KW-1185">Reference proteome</keyword>
<dbReference type="Proteomes" id="UP001501682">
    <property type="component" value="Unassembled WGS sequence"/>
</dbReference>
<keyword evidence="1 2" id="KW-0732">Signal</keyword>
<evidence type="ECO:0000259" key="3">
    <source>
        <dbReference type="Pfam" id="PF18962"/>
    </source>
</evidence>
<dbReference type="RefSeq" id="WP_334468146.1">
    <property type="nucleotide sequence ID" value="NZ_BAABCB010000007.1"/>
</dbReference>
<feature type="signal peptide" evidence="2">
    <location>
        <begin position="1"/>
        <end position="20"/>
    </location>
</feature>
<comment type="caution">
    <text evidence="4">The sequence shown here is derived from an EMBL/GenBank/DDBJ whole genome shotgun (WGS) entry which is preliminary data.</text>
</comment>
<sequence length="316" mass="34508">MKTNLLFSFILALASSTMFAQDPVVLNSDFDKIPKISGSDCSCSGWMNKSLGDQAESSENIDDTPGNDAIKFDNFEADLMYQEIAVLANTDYKLTYRYRVSGGEDGTSELEIRVLKGTGYTDGYVPTYYAAPVEVPSDGFGYSDITVVENVANNIATIVEAYPGNDDYTLAEFTFNTGDETSIAILARGIGRPNTPNDDNDCDDAPEDITRCYTWSAGDQETRIDYVALTNESLSVGEFSAQGVKVYPNPAKDYINIDSNTLEVASVAVYDILGKNVLSQKGLNNNRLDVSMLNNGVYFLQINANGNTTIKKIIIE</sequence>